<evidence type="ECO:0000256" key="1">
    <source>
        <dbReference type="SAM" id="Phobius"/>
    </source>
</evidence>
<dbReference type="InterPro" id="IPR021509">
    <property type="entry name" value="DUF3169"/>
</dbReference>
<accession>A0ABQ0C070</accession>
<feature type="transmembrane region" description="Helical" evidence="1">
    <location>
        <begin position="130"/>
        <end position="155"/>
    </location>
</feature>
<comment type="caution">
    <text evidence="2">The sequence shown here is derived from an EMBL/GenBank/DDBJ whole genome shotgun (WGS) entry which is preliminary data.</text>
</comment>
<organism evidence="2 3">
    <name type="scientific">Blautia parvula</name>
    <dbReference type="NCBI Taxonomy" id="2877527"/>
    <lineage>
        <taxon>Bacteria</taxon>
        <taxon>Bacillati</taxon>
        <taxon>Bacillota</taxon>
        <taxon>Clostridia</taxon>
        <taxon>Lachnospirales</taxon>
        <taxon>Lachnospiraceae</taxon>
        <taxon>Blautia</taxon>
    </lineage>
</organism>
<dbReference type="Proteomes" id="UP001600941">
    <property type="component" value="Unassembled WGS sequence"/>
</dbReference>
<dbReference type="Pfam" id="PF11368">
    <property type="entry name" value="DUF3169"/>
    <property type="match status" value="1"/>
</dbReference>
<proteinExistence type="predicted"/>
<keyword evidence="1" id="KW-0472">Membrane</keyword>
<evidence type="ECO:0008006" key="4">
    <source>
        <dbReference type="Google" id="ProtNLM"/>
    </source>
</evidence>
<feature type="transmembrane region" description="Helical" evidence="1">
    <location>
        <begin position="12"/>
        <end position="33"/>
    </location>
</feature>
<protein>
    <recommendedName>
        <fullName evidence="4">DUF3169 family protein</fullName>
    </recommendedName>
</protein>
<feature type="transmembrane region" description="Helical" evidence="1">
    <location>
        <begin position="53"/>
        <end position="73"/>
    </location>
</feature>
<reference evidence="2 3" key="1">
    <citation type="submission" date="2024-04" db="EMBL/GenBank/DDBJ databases">
        <title>Defined microbial consortia suppress multidrug-resistant proinflammatory Enterobacteriaceae via ecological control.</title>
        <authorList>
            <person name="Furuichi M."/>
            <person name="Kawaguchi T."/>
            <person name="Pust M."/>
            <person name="Yasuma K."/>
            <person name="Plichta D."/>
            <person name="Hasegawa N."/>
            <person name="Ohya T."/>
            <person name="Bhattarai S."/>
            <person name="Sasajima S."/>
            <person name="Aoto Y."/>
            <person name="Tuganbaev T."/>
            <person name="Yaginuma M."/>
            <person name="Ueda M."/>
            <person name="Okahashi N."/>
            <person name="Amafuji K."/>
            <person name="Kiridooshi Y."/>
            <person name="Sugita K."/>
            <person name="Strazar M."/>
            <person name="Skelly A."/>
            <person name="Suda W."/>
            <person name="Hattori M."/>
            <person name="Nakamoto N."/>
            <person name="Caballero S."/>
            <person name="Norman J."/>
            <person name="Olle B."/>
            <person name="Tanoue T."/>
            <person name="Arita M."/>
            <person name="Bucci V."/>
            <person name="Atarashi K."/>
            <person name="Xavier R."/>
            <person name="Honda K."/>
        </authorList>
    </citation>
    <scope>NUCLEOTIDE SEQUENCE [LARGE SCALE GENOMIC DNA]</scope>
    <source>
        <strain evidence="3">k34-0107-D12</strain>
    </source>
</reference>
<keyword evidence="1" id="KW-0812">Transmembrane</keyword>
<name>A0ABQ0C070_9FIRM</name>
<feature type="transmembrane region" description="Helical" evidence="1">
    <location>
        <begin position="196"/>
        <end position="217"/>
    </location>
</feature>
<evidence type="ECO:0000313" key="3">
    <source>
        <dbReference type="Proteomes" id="UP001600941"/>
    </source>
</evidence>
<evidence type="ECO:0000313" key="2">
    <source>
        <dbReference type="EMBL" id="GAA6502196.1"/>
    </source>
</evidence>
<dbReference type="EMBL" id="BAABZQ010000001">
    <property type="protein sequence ID" value="GAA6502196.1"/>
    <property type="molecule type" value="Genomic_DNA"/>
</dbReference>
<gene>
    <name evidence="2" type="ORF">K340107D12_50120</name>
</gene>
<keyword evidence="3" id="KW-1185">Reference proteome</keyword>
<feature type="transmembrane region" description="Helical" evidence="1">
    <location>
        <begin position="103"/>
        <end position="124"/>
    </location>
</feature>
<feature type="transmembrane region" description="Helical" evidence="1">
    <location>
        <begin position="223"/>
        <end position="242"/>
    </location>
</feature>
<sequence length="248" mass="28327">MNRNRKEKKGYLEFMIIILVSGLFGGVGALVIGDHGRDVEELGRFLESVIGRGAFYLIVLMSILGSIANIYMVMSVRKKCRDWDGEDDEIAEQIEKYNNRCQGIITCCATITMVLSGVNIVYAFHRAQSLPNIVVMSTLFVLYSLWCAFSEHLLVEQTKKMNPEKKGNALSLHFNRDWVGSCDEQEKARMYEAAYIVYKNSFVLYTGIFIFMLMLTVAVDIGVLPFLILGIIWTFQNVLYMCSYEKKR</sequence>
<keyword evidence="1" id="KW-1133">Transmembrane helix</keyword>
<dbReference type="RefSeq" id="WP_033140733.1">
    <property type="nucleotide sequence ID" value="NZ_AP031413.1"/>
</dbReference>